<dbReference type="Proteomes" id="UP001319104">
    <property type="component" value="Unassembled WGS sequence"/>
</dbReference>
<dbReference type="InterPro" id="IPR043732">
    <property type="entry name" value="DUF5675"/>
</dbReference>
<evidence type="ECO:0000313" key="3">
    <source>
        <dbReference type="Proteomes" id="UP001319104"/>
    </source>
</evidence>
<organism evidence="2 3">
    <name type="scientific">Litoribacter ruber</name>
    <dbReference type="NCBI Taxonomy" id="702568"/>
    <lineage>
        <taxon>Bacteria</taxon>
        <taxon>Pseudomonadati</taxon>
        <taxon>Bacteroidota</taxon>
        <taxon>Cytophagia</taxon>
        <taxon>Cytophagales</taxon>
        <taxon>Cyclobacteriaceae</taxon>
        <taxon>Litoribacter</taxon>
    </lineage>
</organism>
<comment type="caution">
    <text evidence="2">The sequence shown here is derived from an EMBL/GenBank/DDBJ whole genome shotgun (WGS) entry which is preliminary data.</text>
</comment>
<gene>
    <name evidence="2" type="ORF">KI659_16615</name>
</gene>
<feature type="domain" description="DUF5675" evidence="1">
    <location>
        <begin position="5"/>
        <end position="114"/>
    </location>
</feature>
<dbReference type="Pfam" id="PF18925">
    <property type="entry name" value="DUF5675"/>
    <property type="match status" value="1"/>
</dbReference>
<keyword evidence="3" id="KW-1185">Reference proteome</keyword>
<accession>A0AAP2CJ14</accession>
<evidence type="ECO:0000259" key="1">
    <source>
        <dbReference type="Pfam" id="PF18925"/>
    </source>
</evidence>
<sequence>MKLLLNREYWPNGTNGFITHNGVEVAKTIELPWKNNRRNESCIPEGVYGLEKRYSERYGWHLLVKGVKDRSGILFHPANDALKELKGCISPVTNHTGEGKGNFSRNATYLFRDMVYEALENGEEVKLEIFSDADLALNLAVTELLWTEEFI</sequence>
<dbReference type="RefSeq" id="WP_213946502.1">
    <property type="nucleotide sequence ID" value="NZ_JAHCMY010000016.1"/>
</dbReference>
<dbReference type="EMBL" id="JAHCMY010000016">
    <property type="protein sequence ID" value="MBS9525643.1"/>
    <property type="molecule type" value="Genomic_DNA"/>
</dbReference>
<protein>
    <recommendedName>
        <fullName evidence="1">DUF5675 domain-containing protein</fullName>
    </recommendedName>
</protein>
<dbReference type="AlphaFoldDB" id="A0AAP2CJ14"/>
<reference evidence="2 3" key="1">
    <citation type="submission" date="2021-05" db="EMBL/GenBank/DDBJ databases">
        <authorList>
            <person name="Zhang Z.D."/>
            <person name="Osman G."/>
        </authorList>
    </citation>
    <scope>NUCLEOTIDE SEQUENCE [LARGE SCALE GENOMIC DNA]</scope>
    <source>
        <strain evidence="2 3">KCTC 32217</strain>
    </source>
</reference>
<proteinExistence type="predicted"/>
<name>A0AAP2CJ14_9BACT</name>
<evidence type="ECO:0000313" key="2">
    <source>
        <dbReference type="EMBL" id="MBS9525643.1"/>
    </source>
</evidence>